<dbReference type="Pfam" id="PF01569">
    <property type="entry name" value="PAP2"/>
    <property type="match status" value="1"/>
</dbReference>
<feature type="region of interest" description="Disordered" evidence="6">
    <location>
        <begin position="377"/>
        <end position="413"/>
    </location>
</feature>
<dbReference type="RefSeq" id="XP_069227864.1">
    <property type="nucleotide sequence ID" value="XM_069375465.1"/>
</dbReference>
<evidence type="ECO:0000256" key="6">
    <source>
        <dbReference type="SAM" id="MobiDB-lite"/>
    </source>
</evidence>
<dbReference type="GO" id="GO:0046839">
    <property type="term" value="P:phospholipid dephosphorylation"/>
    <property type="evidence" value="ECO:0007669"/>
    <property type="project" value="TreeGrafter"/>
</dbReference>
<evidence type="ECO:0000313" key="10">
    <source>
        <dbReference type="Proteomes" id="UP000803884"/>
    </source>
</evidence>
<name>A0AB34KIZ4_9PEZI</name>
<comment type="caution">
    <text evidence="9">The sequence shown here is derived from an EMBL/GenBank/DDBJ whole genome shotgun (WGS) entry which is preliminary data.</text>
</comment>
<feature type="compositionally biased region" description="Basic and acidic residues" evidence="6">
    <location>
        <begin position="387"/>
        <end position="397"/>
    </location>
</feature>
<dbReference type="Proteomes" id="UP000803884">
    <property type="component" value="Unassembled WGS sequence"/>
</dbReference>
<dbReference type="PANTHER" id="PTHR10165:SF84">
    <property type="entry name" value="PHOSPHATIDIC ACID PHOSPHATASE BETA"/>
    <property type="match status" value="1"/>
</dbReference>
<proteinExistence type="inferred from homology"/>
<comment type="subcellular location">
    <subcellularLocation>
        <location evidence="1">Membrane</location>
        <topology evidence="1">Multi-pass membrane protein</topology>
    </subcellularLocation>
</comment>
<reference evidence="9 10" key="1">
    <citation type="journal article" date="2020" name="Microbiol. Resour. Announc.">
        <title>Draft Genome Sequence of a Cladosporium Species Isolated from the Mesophotic Ascidian Didemnum maculosum.</title>
        <authorList>
            <person name="Gioti A."/>
            <person name="Siaperas R."/>
            <person name="Nikolaivits E."/>
            <person name="Le Goff G."/>
            <person name="Ouazzani J."/>
            <person name="Kotoulas G."/>
            <person name="Topakas E."/>
        </authorList>
    </citation>
    <scope>NUCLEOTIDE SEQUENCE [LARGE SCALE GENOMIC DNA]</scope>
    <source>
        <strain evidence="9 10">TM138-S3</strain>
    </source>
</reference>
<feature type="transmembrane region" description="Helical" evidence="7">
    <location>
        <begin position="262"/>
        <end position="284"/>
    </location>
</feature>
<feature type="transmembrane region" description="Helical" evidence="7">
    <location>
        <begin position="229"/>
        <end position="250"/>
    </location>
</feature>
<keyword evidence="10" id="KW-1185">Reference proteome</keyword>
<accession>A0AB34KIZ4</accession>
<protein>
    <recommendedName>
        <fullName evidence="8">Phosphatidic acid phosphatase type 2/haloperoxidase domain-containing protein</fullName>
    </recommendedName>
</protein>
<dbReference type="Gene3D" id="1.20.144.10">
    <property type="entry name" value="Phosphatidic acid phosphatase type 2/haloperoxidase"/>
    <property type="match status" value="1"/>
</dbReference>
<evidence type="ECO:0000256" key="4">
    <source>
        <dbReference type="ARBA" id="ARBA00022989"/>
    </source>
</evidence>
<evidence type="ECO:0000313" key="9">
    <source>
        <dbReference type="EMBL" id="KAL1584758.1"/>
    </source>
</evidence>
<evidence type="ECO:0000256" key="7">
    <source>
        <dbReference type="SAM" id="Phobius"/>
    </source>
</evidence>
<feature type="transmembrane region" description="Helical" evidence="7">
    <location>
        <begin position="124"/>
        <end position="143"/>
    </location>
</feature>
<dbReference type="GO" id="GO:0006644">
    <property type="term" value="P:phospholipid metabolic process"/>
    <property type="evidence" value="ECO:0007669"/>
    <property type="project" value="InterPro"/>
</dbReference>
<evidence type="ECO:0000256" key="2">
    <source>
        <dbReference type="ARBA" id="ARBA00008816"/>
    </source>
</evidence>
<dbReference type="SMART" id="SM00014">
    <property type="entry name" value="acidPPc"/>
    <property type="match status" value="1"/>
</dbReference>
<sequence length="413" mass="43391">MSFFNRKPKSADVDTATAVGPSDAPAPVPAPEKTGLRGLMARRGRQPAIEEKATESNDNPNPRPKFGQWLKGAILDVIVMAVVGAVTLGIHFAAPIHHRTFPVSHPNGNTISPSLAYPLRKPLIPTYASAILSTLLPFILILLMHPRARSLATTATALLGLLHALLLSTLAQITLKPLLAVPRPHFLTVCDPATPPYGSQSGAGFGQIMYDRRVCRGAHGAVSEALKSFPSGTATAAFAGLGFLALYLNAQLRVFGNVRAGALKLLAVWVPLLGAALLAGARVAAGWDHWYDVVAGAGIGLVAAVAAYRGCFASVWDLRFNCVPLVKGVGFRYGLGRQEGFDVREETDAHGNVHEHLGGAPFDALIIPGPAVGDDGTAAATAGSVRAGEERGKERVPRKAVGTGLFKRGDENV</sequence>
<dbReference type="SUPFAM" id="SSF48317">
    <property type="entry name" value="Acid phosphatase/Vanadium-dependent haloperoxidase"/>
    <property type="match status" value="1"/>
</dbReference>
<organism evidence="9 10">
    <name type="scientific">Cladosporium halotolerans</name>
    <dbReference type="NCBI Taxonomy" id="1052096"/>
    <lineage>
        <taxon>Eukaryota</taxon>
        <taxon>Fungi</taxon>
        <taxon>Dikarya</taxon>
        <taxon>Ascomycota</taxon>
        <taxon>Pezizomycotina</taxon>
        <taxon>Dothideomycetes</taxon>
        <taxon>Dothideomycetidae</taxon>
        <taxon>Cladosporiales</taxon>
        <taxon>Cladosporiaceae</taxon>
        <taxon>Cladosporium</taxon>
    </lineage>
</organism>
<feature type="transmembrane region" description="Helical" evidence="7">
    <location>
        <begin position="155"/>
        <end position="175"/>
    </location>
</feature>
<dbReference type="GeneID" id="96008303"/>
<dbReference type="GO" id="GO:0016020">
    <property type="term" value="C:membrane"/>
    <property type="evidence" value="ECO:0007669"/>
    <property type="project" value="UniProtKB-SubCell"/>
</dbReference>
<evidence type="ECO:0000256" key="5">
    <source>
        <dbReference type="ARBA" id="ARBA00023136"/>
    </source>
</evidence>
<gene>
    <name evidence="9" type="ORF">WHR41_06860</name>
</gene>
<dbReference type="InterPro" id="IPR043216">
    <property type="entry name" value="PAP-like"/>
</dbReference>
<evidence type="ECO:0000256" key="1">
    <source>
        <dbReference type="ARBA" id="ARBA00004141"/>
    </source>
</evidence>
<dbReference type="InterPro" id="IPR036938">
    <property type="entry name" value="PAP2/HPO_sf"/>
</dbReference>
<dbReference type="EMBL" id="JAAQHG020000024">
    <property type="protein sequence ID" value="KAL1584758.1"/>
    <property type="molecule type" value="Genomic_DNA"/>
</dbReference>
<feature type="transmembrane region" description="Helical" evidence="7">
    <location>
        <begin position="290"/>
        <end position="311"/>
    </location>
</feature>
<dbReference type="InterPro" id="IPR000326">
    <property type="entry name" value="PAP2/HPO"/>
</dbReference>
<feature type="transmembrane region" description="Helical" evidence="7">
    <location>
        <begin position="73"/>
        <end position="94"/>
    </location>
</feature>
<dbReference type="AlphaFoldDB" id="A0AB34KIZ4"/>
<comment type="similarity">
    <text evidence="2">Belongs to the PA-phosphatase related phosphoesterase family.</text>
</comment>
<dbReference type="PANTHER" id="PTHR10165">
    <property type="entry name" value="LIPID PHOSPHATE PHOSPHATASE"/>
    <property type="match status" value="1"/>
</dbReference>
<feature type="region of interest" description="Disordered" evidence="6">
    <location>
        <begin position="1"/>
        <end position="42"/>
    </location>
</feature>
<keyword evidence="5 7" id="KW-0472">Membrane</keyword>
<feature type="domain" description="Phosphatidic acid phosphatase type 2/haloperoxidase" evidence="8">
    <location>
        <begin position="156"/>
        <end position="308"/>
    </location>
</feature>
<dbReference type="GO" id="GO:0008195">
    <property type="term" value="F:phosphatidate phosphatase activity"/>
    <property type="evidence" value="ECO:0007669"/>
    <property type="project" value="TreeGrafter"/>
</dbReference>
<evidence type="ECO:0000259" key="8">
    <source>
        <dbReference type="SMART" id="SM00014"/>
    </source>
</evidence>
<keyword evidence="3 7" id="KW-0812">Transmembrane</keyword>
<keyword evidence="4 7" id="KW-1133">Transmembrane helix</keyword>
<evidence type="ECO:0000256" key="3">
    <source>
        <dbReference type="ARBA" id="ARBA00022692"/>
    </source>
</evidence>